<dbReference type="EMBL" id="JARSFG010000003">
    <property type="protein sequence ID" value="MEC1177396.1"/>
    <property type="molecule type" value="Genomic_DNA"/>
</dbReference>
<evidence type="ECO:0008006" key="4">
    <source>
        <dbReference type="Google" id="ProtNLM"/>
    </source>
</evidence>
<feature type="transmembrane region" description="Helical" evidence="1">
    <location>
        <begin position="217"/>
        <end position="242"/>
    </location>
</feature>
<organism evidence="2 3">
    <name type="scientific">Metasolibacillus meyeri</name>
    <dbReference type="NCBI Taxonomy" id="1071052"/>
    <lineage>
        <taxon>Bacteria</taxon>
        <taxon>Bacillati</taxon>
        <taxon>Bacillota</taxon>
        <taxon>Bacilli</taxon>
        <taxon>Bacillales</taxon>
        <taxon>Caryophanaceae</taxon>
        <taxon>Metasolibacillus</taxon>
    </lineage>
</organism>
<evidence type="ECO:0000313" key="2">
    <source>
        <dbReference type="EMBL" id="MEC1177396.1"/>
    </source>
</evidence>
<feature type="transmembrane region" description="Helical" evidence="1">
    <location>
        <begin position="128"/>
        <end position="153"/>
    </location>
</feature>
<feature type="transmembrane region" description="Helical" evidence="1">
    <location>
        <begin position="20"/>
        <end position="38"/>
    </location>
</feature>
<proteinExistence type="predicted"/>
<protein>
    <recommendedName>
        <fullName evidence="4">ABC transporter permease</fullName>
    </recommendedName>
</protein>
<dbReference type="AlphaFoldDB" id="A0AAW9NLS3"/>
<comment type="caution">
    <text evidence="2">The sequence shown here is derived from an EMBL/GenBank/DDBJ whole genome shotgun (WGS) entry which is preliminary data.</text>
</comment>
<dbReference type="Proteomes" id="UP001344888">
    <property type="component" value="Unassembled WGS sequence"/>
</dbReference>
<feature type="transmembrane region" description="Helical" evidence="1">
    <location>
        <begin position="50"/>
        <end position="71"/>
    </location>
</feature>
<keyword evidence="1" id="KW-0812">Transmembrane</keyword>
<feature type="transmembrane region" description="Helical" evidence="1">
    <location>
        <begin position="165"/>
        <end position="185"/>
    </location>
</feature>
<name>A0AAW9NLS3_9BACL</name>
<evidence type="ECO:0000313" key="3">
    <source>
        <dbReference type="Proteomes" id="UP001344888"/>
    </source>
</evidence>
<dbReference type="RefSeq" id="WP_326121724.1">
    <property type="nucleotide sequence ID" value="NZ_JARSFG010000003.1"/>
</dbReference>
<keyword evidence="1" id="KW-0472">Membrane</keyword>
<keyword evidence="1" id="KW-1133">Transmembrane helix</keyword>
<feature type="transmembrane region" description="Helical" evidence="1">
    <location>
        <begin position="99"/>
        <end position="122"/>
    </location>
</feature>
<reference evidence="2 3" key="1">
    <citation type="submission" date="2023-03" db="EMBL/GenBank/DDBJ databases">
        <title>Bacillus Genome Sequencing.</title>
        <authorList>
            <person name="Dunlap C."/>
        </authorList>
    </citation>
    <scope>NUCLEOTIDE SEQUENCE [LARGE SCALE GENOMIC DNA]</scope>
    <source>
        <strain evidence="2 3">B-59205</strain>
    </source>
</reference>
<sequence>MKSFVALLQKEWVLMRGNVLFLFISSLLAVFVLPYILSKNMEINMTTDEWTFLFLFYSILVGILFAPVQLFKSMQTEIKRKEVWLHSPQSIYKLLAAKVLFNLCTFLMFTFVILSSVFLLVVSQEWSIIKIVVASTVMTISLTCLQLLILIYMQVIYVCYLQLNYYIGKFAIIVAPLALLAGYLLTKFEESVLYRTLFQHGYISLEPLQQYLQLSDYPLLFIINSVYIGQLLFYGVLLAVLFMASSKWLEKVVTRS</sequence>
<evidence type="ECO:0000256" key="1">
    <source>
        <dbReference type="SAM" id="Phobius"/>
    </source>
</evidence>
<accession>A0AAW9NLS3</accession>
<keyword evidence="3" id="KW-1185">Reference proteome</keyword>
<gene>
    <name evidence="2" type="ORF">P9B03_02770</name>
</gene>